<reference evidence="1 2" key="1">
    <citation type="journal article" date="2015" name="Nature">
        <title>rRNA introns, odd ribosomes, and small enigmatic genomes across a large radiation of phyla.</title>
        <authorList>
            <person name="Brown C.T."/>
            <person name="Hug L.A."/>
            <person name="Thomas B.C."/>
            <person name="Sharon I."/>
            <person name="Castelle C.J."/>
            <person name="Singh A."/>
            <person name="Wilkins M.J."/>
            <person name="Williams K.H."/>
            <person name="Banfield J.F."/>
        </authorList>
    </citation>
    <scope>NUCLEOTIDE SEQUENCE [LARGE SCALE GENOMIC DNA]</scope>
</reference>
<dbReference type="Proteomes" id="UP000034406">
    <property type="component" value="Unassembled WGS sequence"/>
</dbReference>
<evidence type="ECO:0000313" key="2">
    <source>
        <dbReference type="Proteomes" id="UP000034406"/>
    </source>
</evidence>
<organism evidence="1 2">
    <name type="scientific">Candidatus Shapirobacteria bacterium GW2011_GWE2_38_30</name>
    <dbReference type="NCBI Taxonomy" id="1618490"/>
    <lineage>
        <taxon>Bacteria</taxon>
        <taxon>Candidatus Shapironibacteriota</taxon>
    </lineage>
</organism>
<accession>A0A0G0M418</accession>
<gene>
    <name evidence="1" type="ORF">US90_C0024G0005</name>
</gene>
<comment type="caution">
    <text evidence="1">The sequence shown here is derived from an EMBL/GenBank/DDBJ whole genome shotgun (WGS) entry which is preliminary data.</text>
</comment>
<name>A0A0G0M418_9BACT</name>
<dbReference type="AlphaFoldDB" id="A0A0G0M418"/>
<proteinExistence type="predicted"/>
<evidence type="ECO:0000313" key="1">
    <source>
        <dbReference type="EMBL" id="KKQ68399.1"/>
    </source>
</evidence>
<protein>
    <submittedName>
        <fullName evidence="1">Uncharacterized protein</fullName>
    </submittedName>
</protein>
<dbReference type="STRING" id="1618490.US90_C0024G0005"/>
<dbReference type="EMBL" id="LBUT01000024">
    <property type="protein sequence ID" value="KKQ68399.1"/>
    <property type="molecule type" value="Genomic_DNA"/>
</dbReference>
<sequence length="144" mass="16883">MSEKVRYFEGYLSPVEEELAFVERCRVNGVKQIILDWDDTIGKTVGIFKKQMDRCYDFLAERAPILSREEWRERIVFHNNNSFETHGVNPIRWSVVMDLVQRETGLDKKQTGIFTGSRGGVAVFGENRNANRYWYTRELGLDKI</sequence>